<protein>
    <submittedName>
        <fullName evidence="1">Uncharacterized protein</fullName>
    </submittedName>
</protein>
<name>A0A512RGG8_9BACT</name>
<organism evidence="1 2">
    <name type="scientific">Chitinophaga cymbidii</name>
    <dbReference type="NCBI Taxonomy" id="1096750"/>
    <lineage>
        <taxon>Bacteria</taxon>
        <taxon>Pseudomonadati</taxon>
        <taxon>Bacteroidota</taxon>
        <taxon>Chitinophagia</taxon>
        <taxon>Chitinophagales</taxon>
        <taxon>Chitinophagaceae</taxon>
        <taxon>Chitinophaga</taxon>
    </lineage>
</organism>
<dbReference type="OrthoDB" id="672632at2"/>
<evidence type="ECO:0000313" key="1">
    <source>
        <dbReference type="EMBL" id="GEP94797.1"/>
    </source>
</evidence>
<gene>
    <name evidence="1" type="ORF">CCY01nite_10570</name>
</gene>
<accession>A0A512RGG8</accession>
<dbReference type="AlphaFoldDB" id="A0A512RGG8"/>
<evidence type="ECO:0000313" key="2">
    <source>
        <dbReference type="Proteomes" id="UP000321436"/>
    </source>
</evidence>
<reference evidence="1 2" key="1">
    <citation type="submission" date="2019-07" db="EMBL/GenBank/DDBJ databases">
        <title>Whole genome shotgun sequence of Chitinophaga cymbidii NBRC 109752.</title>
        <authorList>
            <person name="Hosoyama A."/>
            <person name="Uohara A."/>
            <person name="Ohji S."/>
            <person name="Ichikawa N."/>
        </authorList>
    </citation>
    <scope>NUCLEOTIDE SEQUENCE [LARGE SCALE GENOMIC DNA]</scope>
    <source>
        <strain evidence="1 2">NBRC 109752</strain>
    </source>
</reference>
<dbReference type="RefSeq" id="WP_146858504.1">
    <property type="nucleotide sequence ID" value="NZ_BKAU01000001.1"/>
</dbReference>
<dbReference type="EMBL" id="BKAU01000001">
    <property type="protein sequence ID" value="GEP94797.1"/>
    <property type="molecule type" value="Genomic_DNA"/>
</dbReference>
<sequence length="139" mass="15514">MAKQAGPVYYTGTIGMVCFYKMQGKYYARLKSSLTGRRVKKDPAFHRTMENAHILGEASRIAAAVYRSVAASEKSQALYRRMTGIAMRMLQQKINPMKVLAALEVQFLSAVDPIETGTLCVNEEGVLQPIKVDWPPNED</sequence>
<dbReference type="Proteomes" id="UP000321436">
    <property type="component" value="Unassembled WGS sequence"/>
</dbReference>
<keyword evidence="2" id="KW-1185">Reference proteome</keyword>
<proteinExistence type="predicted"/>
<comment type="caution">
    <text evidence="1">The sequence shown here is derived from an EMBL/GenBank/DDBJ whole genome shotgun (WGS) entry which is preliminary data.</text>
</comment>